<dbReference type="PANTHER" id="PTHR33376:SF5">
    <property type="entry name" value="EXTRACYTOPLASMIC SOLUTE RECEPTOR PROTEIN"/>
    <property type="match status" value="1"/>
</dbReference>
<proteinExistence type="predicted"/>
<dbReference type="InterPro" id="IPR038404">
    <property type="entry name" value="TRAP_DctP_sf"/>
</dbReference>
<dbReference type="PIRSF" id="PIRSF039026">
    <property type="entry name" value="SiaP"/>
    <property type="match status" value="1"/>
</dbReference>
<accession>A0A3B1C6M5</accession>
<dbReference type="SUPFAM" id="SSF53850">
    <property type="entry name" value="Periplasmic binding protein-like II"/>
    <property type="match status" value="1"/>
</dbReference>
<dbReference type="Pfam" id="PF03480">
    <property type="entry name" value="DctP"/>
    <property type="match status" value="1"/>
</dbReference>
<evidence type="ECO:0000313" key="2">
    <source>
        <dbReference type="EMBL" id="VAX19508.1"/>
    </source>
</evidence>
<dbReference type="Gene3D" id="3.40.190.10">
    <property type="entry name" value="Periplasmic binding protein-like II"/>
    <property type="match status" value="1"/>
</dbReference>
<reference evidence="2" key="1">
    <citation type="submission" date="2018-06" db="EMBL/GenBank/DDBJ databases">
        <authorList>
            <person name="Zhirakovskaya E."/>
        </authorList>
    </citation>
    <scope>NUCLEOTIDE SEQUENCE</scope>
</reference>
<dbReference type="Gene3D" id="3.40.190.170">
    <property type="entry name" value="Bacterial extracellular solute-binding protein, family 7"/>
    <property type="match status" value="1"/>
</dbReference>
<dbReference type="NCBIfam" id="NF037995">
    <property type="entry name" value="TRAP_S1"/>
    <property type="match status" value="1"/>
</dbReference>
<protein>
    <recommendedName>
        <fullName evidence="3">TRAP-type C4-dicarboxylate transport system, periplasmic component</fullName>
    </recommendedName>
</protein>
<evidence type="ECO:0000256" key="1">
    <source>
        <dbReference type="ARBA" id="ARBA00022729"/>
    </source>
</evidence>
<organism evidence="2">
    <name type="scientific">hydrothermal vent metagenome</name>
    <dbReference type="NCBI Taxonomy" id="652676"/>
    <lineage>
        <taxon>unclassified sequences</taxon>
        <taxon>metagenomes</taxon>
        <taxon>ecological metagenomes</taxon>
    </lineage>
</organism>
<dbReference type="GO" id="GO:0031317">
    <property type="term" value="C:tripartite ATP-independent periplasmic transporter complex"/>
    <property type="evidence" value="ECO:0007669"/>
    <property type="project" value="InterPro"/>
</dbReference>
<dbReference type="PANTHER" id="PTHR33376">
    <property type="match status" value="1"/>
</dbReference>
<sequence>MIKRREFLAKAGTLTAAVGTGSLISAPAVHARPKKFRFKMVTTWPPKFPVLQTGAEEFAKKVKIMSGGRLSIHVFAGGELVPPLGVFDAVSSGSVEMGHGAAYYWAGKVPEAQFFTSAPFGFTAQQLNAWMYYGGGLDLWREVYAPFNLVPLPACNTGVQMGGWFNKKIDSLADLKGLKMRIPGLGGKVMSKAGVNVVLLPGGELYTALERGVIDALEWVGPYHDLKIGFYRAAKYYYYPGWHEPGSCLELVINKKAWEKLPKDLQQIVKSASAEANLMTLAELDAKNGSALNELVSKYKVNILKYPDDVLKKLHELSTETYEELSAGNPKIAKVYANFKKFAAQIEPWTAMSTAAFIDAKKL</sequence>
<evidence type="ECO:0008006" key="3">
    <source>
        <dbReference type="Google" id="ProtNLM"/>
    </source>
</evidence>
<dbReference type="GO" id="GO:0055085">
    <property type="term" value="P:transmembrane transport"/>
    <property type="evidence" value="ECO:0007669"/>
    <property type="project" value="InterPro"/>
</dbReference>
<keyword evidence="1" id="KW-0732">Signal</keyword>
<dbReference type="AlphaFoldDB" id="A0A3B1C6M5"/>
<dbReference type="InterPro" id="IPR006311">
    <property type="entry name" value="TAT_signal"/>
</dbReference>
<dbReference type="InterPro" id="IPR026289">
    <property type="entry name" value="SBP_TakP-like"/>
</dbReference>
<dbReference type="InterPro" id="IPR018389">
    <property type="entry name" value="DctP_fam"/>
</dbReference>
<gene>
    <name evidence="2" type="ORF">MNBD_NITROSPINAE01-161</name>
</gene>
<name>A0A3B1C6M5_9ZZZZ</name>
<dbReference type="PROSITE" id="PS51318">
    <property type="entry name" value="TAT"/>
    <property type="match status" value="1"/>
</dbReference>
<dbReference type="EMBL" id="UOGC01000091">
    <property type="protein sequence ID" value="VAX19508.1"/>
    <property type="molecule type" value="Genomic_DNA"/>
</dbReference>